<feature type="non-terminal residue" evidence="5">
    <location>
        <position position="135"/>
    </location>
</feature>
<reference evidence="5" key="2">
    <citation type="journal article" date="2014" name="ISME J.">
        <title>Microbial stratification in low pH oxic and suboxic macroscopic growths along an acid mine drainage.</title>
        <authorList>
            <person name="Mendez-Garcia C."/>
            <person name="Mesa V."/>
            <person name="Sprenger R.R."/>
            <person name="Richter M."/>
            <person name="Diez M.S."/>
            <person name="Solano J."/>
            <person name="Bargiela R."/>
            <person name="Golyshina O.V."/>
            <person name="Manteca A."/>
            <person name="Ramos J.L."/>
            <person name="Gallego J.R."/>
            <person name="Llorente I."/>
            <person name="Martins Dos Santos V.A."/>
            <person name="Jensen O.N."/>
            <person name="Pelaez A.I."/>
            <person name="Sanchez J."/>
            <person name="Ferrer M."/>
        </authorList>
    </citation>
    <scope>NUCLEOTIDE SEQUENCE</scope>
</reference>
<dbReference type="Pfam" id="PF00593">
    <property type="entry name" value="TonB_dep_Rec_b-barrel"/>
    <property type="match status" value="1"/>
</dbReference>
<evidence type="ECO:0000256" key="2">
    <source>
        <dbReference type="ARBA" id="ARBA00023136"/>
    </source>
</evidence>
<dbReference type="InterPro" id="IPR036942">
    <property type="entry name" value="Beta-barrel_TonB_sf"/>
</dbReference>
<dbReference type="EMBL" id="AUZZ01001613">
    <property type="protein sequence ID" value="EQD63423.1"/>
    <property type="molecule type" value="Genomic_DNA"/>
</dbReference>
<evidence type="ECO:0000313" key="5">
    <source>
        <dbReference type="EMBL" id="EQD63423.1"/>
    </source>
</evidence>
<dbReference type="Gene3D" id="2.40.170.20">
    <property type="entry name" value="TonB-dependent receptor, beta-barrel domain"/>
    <property type="match status" value="1"/>
</dbReference>
<comment type="caution">
    <text evidence="5">The sequence shown here is derived from an EMBL/GenBank/DDBJ whole genome shotgun (WGS) entry which is preliminary data.</text>
</comment>
<comment type="subcellular location">
    <subcellularLocation>
        <location evidence="1">Cell outer membrane</location>
    </subcellularLocation>
</comment>
<gene>
    <name evidence="5" type="ORF">B2A_02355</name>
</gene>
<dbReference type="PANTHER" id="PTHR47234">
    <property type="match status" value="1"/>
</dbReference>
<dbReference type="InterPro" id="IPR000531">
    <property type="entry name" value="Beta-barrel_TonB"/>
</dbReference>
<protein>
    <submittedName>
        <fullName evidence="5">TonB-dependent receptor</fullName>
    </submittedName>
</protein>
<sequence length="135" mass="14293">MTVTLAGRHDHYSDFGNANTYQLGMKIKPTETLLLRGTYANAFDAPTMPELYSARVSYQALIINPVTGAPESIGVIGGGNAGLRAITGNSSTFGLVYASEAVPGLTLAVTQWTDRESNVIQSLNPQVIVDNAASF</sequence>
<name>T1B4B7_9ZZZZ</name>
<evidence type="ECO:0000259" key="4">
    <source>
        <dbReference type="Pfam" id="PF00593"/>
    </source>
</evidence>
<proteinExistence type="predicted"/>
<keyword evidence="5" id="KW-0675">Receptor</keyword>
<dbReference type="AlphaFoldDB" id="T1B4B7"/>
<reference evidence="5" key="1">
    <citation type="submission" date="2013-08" db="EMBL/GenBank/DDBJ databases">
        <authorList>
            <person name="Mendez C."/>
            <person name="Richter M."/>
            <person name="Ferrer M."/>
            <person name="Sanchez J."/>
        </authorList>
    </citation>
    <scope>NUCLEOTIDE SEQUENCE</scope>
</reference>
<evidence type="ECO:0000256" key="1">
    <source>
        <dbReference type="ARBA" id="ARBA00004442"/>
    </source>
</evidence>
<organism evidence="5">
    <name type="scientific">mine drainage metagenome</name>
    <dbReference type="NCBI Taxonomy" id="410659"/>
    <lineage>
        <taxon>unclassified sequences</taxon>
        <taxon>metagenomes</taxon>
        <taxon>ecological metagenomes</taxon>
    </lineage>
</organism>
<dbReference type="SUPFAM" id="SSF56935">
    <property type="entry name" value="Porins"/>
    <property type="match status" value="1"/>
</dbReference>
<keyword evidence="2" id="KW-0472">Membrane</keyword>
<keyword evidence="3" id="KW-0998">Cell outer membrane</keyword>
<accession>T1B4B7</accession>
<evidence type="ECO:0000256" key="3">
    <source>
        <dbReference type="ARBA" id="ARBA00023237"/>
    </source>
</evidence>
<dbReference type="GO" id="GO:0009279">
    <property type="term" value="C:cell outer membrane"/>
    <property type="evidence" value="ECO:0007669"/>
    <property type="project" value="UniProtKB-SubCell"/>
</dbReference>
<dbReference type="PANTHER" id="PTHR47234:SF1">
    <property type="entry name" value="TONB-DEPENDENT RECEPTOR"/>
    <property type="match status" value="1"/>
</dbReference>
<feature type="domain" description="TonB-dependent receptor-like beta-barrel" evidence="4">
    <location>
        <begin position="2"/>
        <end position="123"/>
    </location>
</feature>